<dbReference type="AlphaFoldDB" id="A0A518GU59"/>
<keyword evidence="2" id="KW-1185">Reference proteome</keyword>
<evidence type="ECO:0000313" key="2">
    <source>
        <dbReference type="Proteomes" id="UP000315349"/>
    </source>
</evidence>
<evidence type="ECO:0008006" key="3">
    <source>
        <dbReference type="Google" id="ProtNLM"/>
    </source>
</evidence>
<dbReference type="Proteomes" id="UP000315349">
    <property type="component" value="Chromosome"/>
</dbReference>
<dbReference type="InterPro" id="IPR021109">
    <property type="entry name" value="Peptidase_aspartic_dom_sf"/>
</dbReference>
<dbReference type="KEGG" id="peh:Spb1_40790"/>
<dbReference type="RefSeq" id="WP_145304119.1">
    <property type="nucleotide sequence ID" value="NZ_CP036299.1"/>
</dbReference>
<proteinExistence type="predicted"/>
<name>A0A518GU59_9PLAN</name>
<dbReference type="Gene3D" id="2.40.70.10">
    <property type="entry name" value="Acid Proteases"/>
    <property type="match status" value="1"/>
</dbReference>
<organism evidence="1 2">
    <name type="scientific">Planctopirus ephydatiae</name>
    <dbReference type="NCBI Taxonomy" id="2528019"/>
    <lineage>
        <taxon>Bacteria</taxon>
        <taxon>Pseudomonadati</taxon>
        <taxon>Planctomycetota</taxon>
        <taxon>Planctomycetia</taxon>
        <taxon>Planctomycetales</taxon>
        <taxon>Planctomycetaceae</taxon>
        <taxon>Planctopirus</taxon>
    </lineage>
</organism>
<sequence>MKGYINDRLEPVLPVYLQGNDDRSLQVEAIIDTGCTTYLVLDHGAIQELGLTPIGTGQYLTADGSLAIGDIFQVDVVTEFGRATVEAYCGGTSTLIGMALLAGFSLPMNIVAGGEVVLDTLEDT</sequence>
<accession>A0A518GU59</accession>
<reference evidence="1 2" key="1">
    <citation type="submission" date="2019-02" db="EMBL/GenBank/DDBJ databases">
        <title>Deep-cultivation of Planctomycetes and their phenomic and genomic characterization uncovers novel biology.</title>
        <authorList>
            <person name="Wiegand S."/>
            <person name="Jogler M."/>
            <person name="Boedeker C."/>
            <person name="Pinto D."/>
            <person name="Vollmers J."/>
            <person name="Rivas-Marin E."/>
            <person name="Kohn T."/>
            <person name="Peeters S.H."/>
            <person name="Heuer A."/>
            <person name="Rast P."/>
            <person name="Oberbeckmann S."/>
            <person name="Bunk B."/>
            <person name="Jeske O."/>
            <person name="Meyerdierks A."/>
            <person name="Storesund J.E."/>
            <person name="Kallscheuer N."/>
            <person name="Luecker S."/>
            <person name="Lage O.M."/>
            <person name="Pohl T."/>
            <person name="Merkel B.J."/>
            <person name="Hornburger P."/>
            <person name="Mueller R.-W."/>
            <person name="Bruemmer F."/>
            <person name="Labrenz M."/>
            <person name="Spormann A.M."/>
            <person name="Op den Camp H."/>
            <person name="Overmann J."/>
            <person name="Amann R."/>
            <person name="Jetten M.S.M."/>
            <person name="Mascher T."/>
            <person name="Medema M.H."/>
            <person name="Devos D.P."/>
            <person name="Kaster A.-K."/>
            <person name="Ovreas L."/>
            <person name="Rohde M."/>
            <person name="Galperin M.Y."/>
            <person name="Jogler C."/>
        </authorList>
    </citation>
    <scope>NUCLEOTIDE SEQUENCE [LARGE SCALE GENOMIC DNA]</scope>
    <source>
        <strain evidence="1 2">Spb1</strain>
    </source>
</reference>
<dbReference type="OrthoDB" id="573359at2"/>
<dbReference type="EMBL" id="CP036299">
    <property type="protein sequence ID" value="QDV32130.1"/>
    <property type="molecule type" value="Genomic_DNA"/>
</dbReference>
<gene>
    <name evidence="1" type="ORF">Spb1_40790</name>
</gene>
<evidence type="ECO:0000313" key="1">
    <source>
        <dbReference type="EMBL" id="QDV32130.1"/>
    </source>
</evidence>
<protein>
    <recommendedName>
        <fullName evidence="3">Aspartyl protease</fullName>
    </recommendedName>
</protein>